<dbReference type="EMBL" id="RAHJ01000014">
    <property type="protein sequence ID" value="RJX69295.1"/>
    <property type="molecule type" value="Genomic_DNA"/>
</dbReference>
<sequence length="130" mass="14448">MATVEIDFDVYKELTARRASETTTYNDVIRELLGMDAEPEPADADQASSGGLEMKGVFLPNGTQLRVTYKGRTYSAEIKDGAWIGSDGKQRKTPSEAACAITDTNVNGWRFWKVKRPSDTSWKVLNSLRP</sequence>
<evidence type="ECO:0000313" key="2">
    <source>
        <dbReference type="EMBL" id="RJX69295.1"/>
    </source>
</evidence>
<dbReference type="Proteomes" id="UP000284322">
    <property type="component" value="Unassembled WGS sequence"/>
</dbReference>
<feature type="region of interest" description="Disordered" evidence="1">
    <location>
        <begin position="36"/>
        <end position="55"/>
    </location>
</feature>
<name>A0A419R432_9SPHN</name>
<organism evidence="2 3">
    <name type="scientific">Tsuneonella suprasediminis</name>
    <dbReference type="NCBI Taxonomy" id="2306996"/>
    <lineage>
        <taxon>Bacteria</taxon>
        <taxon>Pseudomonadati</taxon>
        <taxon>Pseudomonadota</taxon>
        <taxon>Alphaproteobacteria</taxon>
        <taxon>Sphingomonadales</taxon>
        <taxon>Erythrobacteraceae</taxon>
        <taxon>Tsuneonella</taxon>
    </lineage>
</organism>
<keyword evidence="3" id="KW-1185">Reference proteome</keyword>
<evidence type="ECO:0000313" key="3">
    <source>
        <dbReference type="Proteomes" id="UP000284322"/>
    </source>
</evidence>
<dbReference type="RefSeq" id="WP_120107871.1">
    <property type="nucleotide sequence ID" value="NZ_RAHJ01000014.1"/>
</dbReference>
<accession>A0A419R432</accession>
<dbReference type="AlphaFoldDB" id="A0A419R432"/>
<proteinExistence type="predicted"/>
<reference evidence="2 3" key="1">
    <citation type="submission" date="2018-09" db="EMBL/GenBank/DDBJ databases">
        <title>Altererythrobacter sp.Ery1 and Ery12, the genome sequencing of novel strains in genus Alterythrobacter.</title>
        <authorList>
            <person name="Cheng H."/>
            <person name="Wu Y.-H."/>
            <person name="Fang C."/>
            <person name="Xu X.-W."/>
        </authorList>
    </citation>
    <scope>NUCLEOTIDE SEQUENCE [LARGE SCALE GENOMIC DNA]</scope>
    <source>
        <strain evidence="2 3">Ery12</strain>
    </source>
</reference>
<protein>
    <submittedName>
        <fullName evidence="2">DUF2924 domain-containing protein</fullName>
    </submittedName>
</protein>
<evidence type="ECO:0000256" key="1">
    <source>
        <dbReference type="SAM" id="MobiDB-lite"/>
    </source>
</evidence>
<dbReference type="OrthoDB" id="8456477at2"/>
<comment type="caution">
    <text evidence="2">The sequence shown here is derived from an EMBL/GenBank/DDBJ whole genome shotgun (WGS) entry which is preliminary data.</text>
</comment>
<gene>
    <name evidence="2" type="ORF">D6858_05365</name>
</gene>